<sequence>MERDIGRTGNSSRGSKKRKMWPFKRLKLKDSWRWRLKFLGSAFKWKRLNLHVSFFDDLIFKLVSVLEAIVLLPNEEEDRIKFMERLIGFYQISESVVTKTKMAESCRTKLVVTHEVQAGSLAQPERRFLALPLIIEVTMRKSQQQVELVNTFIISDRLSWSTHSSFIW</sequence>
<protein>
    <submittedName>
        <fullName evidence="1">Uncharacterized protein</fullName>
    </submittedName>
</protein>
<proteinExistence type="predicted"/>
<evidence type="ECO:0000313" key="2">
    <source>
        <dbReference type="Proteomes" id="UP000657918"/>
    </source>
</evidence>
<dbReference type="OrthoDB" id="675983at2759"/>
<comment type="caution">
    <text evidence="1">The sequence shown here is derived from an EMBL/GenBank/DDBJ whole genome shotgun (WGS) entry which is preliminary data.</text>
</comment>
<dbReference type="PANTHER" id="PTHR33726:SF3">
    <property type="entry name" value="TRANSMEMBRANE PROTEIN"/>
    <property type="match status" value="1"/>
</dbReference>
<accession>A0A835JKD0</accession>
<evidence type="ECO:0000313" key="1">
    <source>
        <dbReference type="EMBL" id="KAF9672555.1"/>
    </source>
</evidence>
<keyword evidence="2" id="KW-1185">Reference proteome</keyword>
<gene>
    <name evidence="1" type="ORF">SADUNF_Sadunf11G0054400</name>
</gene>
<reference evidence="1 2" key="1">
    <citation type="submission" date="2020-10" db="EMBL/GenBank/DDBJ databases">
        <title>Plant Genome Project.</title>
        <authorList>
            <person name="Zhang R.-G."/>
        </authorList>
    </citation>
    <scope>NUCLEOTIDE SEQUENCE [LARGE SCALE GENOMIC DNA]</scope>
    <source>
        <strain evidence="1">FAFU-HL-1</strain>
        <tissue evidence="1">Leaf</tissue>
    </source>
</reference>
<dbReference type="Proteomes" id="UP000657918">
    <property type="component" value="Chromosome 11"/>
</dbReference>
<dbReference type="AlphaFoldDB" id="A0A835JKD0"/>
<dbReference type="EMBL" id="JADGMS010000011">
    <property type="protein sequence ID" value="KAF9672555.1"/>
    <property type="molecule type" value="Genomic_DNA"/>
</dbReference>
<dbReference type="PANTHER" id="PTHR33726">
    <property type="entry name" value="TRANSMEMBRANE PROTEIN"/>
    <property type="match status" value="1"/>
</dbReference>
<name>A0A835JKD0_9ROSI</name>
<organism evidence="1 2">
    <name type="scientific">Salix dunnii</name>
    <dbReference type="NCBI Taxonomy" id="1413687"/>
    <lineage>
        <taxon>Eukaryota</taxon>
        <taxon>Viridiplantae</taxon>
        <taxon>Streptophyta</taxon>
        <taxon>Embryophyta</taxon>
        <taxon>Tracheophyta</taxon>
        <taxon>Spermatophyta</taxon>
        <taxon>Magnoliopsida</taxon>
        <taxon>eudicotyledons</taxon>
        <taxon>Gunneridae</taxon>
        <taxon>Pentapetalae</taxon>
        <taxon>rosids</taxon>
        <taxon>fabids</taxon>
        <taxon>Malpighiales</taxon>
        <taxon>Salicaceae</taxon>
        <taxon>Saliceae</taxon>
        <taxon>Salix</taxon>
    </lineage>
</organism>